<dbReference type="PANTHER" id="PTHR40628:SF1">
    <property type="entry name" value="CHROMO DOMAIN-CONTAINING PROTEIN"/>
    <property type="match status" value="1"/>
</dbReference>
<dbReference type="PANTHER" id="PTHR40628">
    <property type="entry name" value="CHROMO DOMAIN-CONTAINING PROTEIN"/>
    <property type="match status" value="1"/>
</dbReference>
<protein>
    <submittedName>
        <fullName evidence="1">Uncharacterized protein</fullName>
    </submittedName>
</protein>
<accession>A0A9W9M5F7</accession>
<dbReference type="Proteomes" id="UP001150879">
    <property type="component" value="Unassembled WGS sequence"/>
</dbReference>
<dbReference type="OrthoDB" id="4232400at2759"/>
<dbReference type="AlphaFoldDB" id="A0A9W9M5F7"/>
<evidence type="ECO:0000313" key="1">
    <source>
        <dbReference type="EMBL" id="KAJ5189578.1"/>
    </source>
</evidence>
<organism evidence="1 2">
    <name type="scientific">Penicillium cf. griseofulvum</name>
    <dbReference type="NCBI Taxonomy" id="2972120"/>
    <lineage>
        <taxon>Eukaryota</taxon>
        <taxon>Fungi</taxon>
        <taxon>Dikarya</taxon>
        <taxon>Ascomycota</taxon>
        <taxon>Pezizomycotina</taxon>
        <taxon>Eurotiomycetes</taxon>
        <taxon>Eurotiomycetidae</taxon>
        <taxon>Eurotiales</taxon>
        <taxon>Aspergillaceae</taxon>
        <taxon>Penicillium</taxon>
    </lineage>
</organism>
<keyword evidence="2" id="KW-1185">Reference proteome</keyword>
<reference evidence="1" key="1">
    <citation type="submission" date="2022-11" db="EMBL/GenBank/DDBJ databases">
        <authorList>
            <person name="Petersen C."/>
        </authorList>
    </citation>
    <scope>NUCLEOTIDE SEQUENCE</scope>
    <source>
        <strain evidence="1">IBT 16849</strain>
    </source>
</reference>
<name>A0A9W9M5F7_9EURO</name>
<reference evidence="1" key="2">
    <citation type="journal article" date="2023" name="IMA Fungus">
        <title>Comparative genomic study of the Penicillium genus elucidates a diverse pangenome and 15 lateral gene transfer events.</title>
        <authorList>
            <person name="Petersen C."/>
            <person name="Sorensen T."/>
            <person name="Nielsen M.R."/>
            <person name="Sondergaard T.E."/>
            <person name="Sorensen J.L."/>
            <person name="Fitzpatrick D.A."/>
            <person name="Frisvad J.C."/>
            <person name="Nielsen K.L."/>
        </authorList>
    </citation>
    <scope>NUCLEOTIDE SEQUENCE</scope>
    <source>
        <strain evidence="1">IBT 16849</strain>
    </source>
</reference>
<evidence type="ECO:0000313" key="2">
    <source>
        <dbReference type="Proteomes" id="UP001150879"/>
    </source>
</evidence>
<gene>
    <name evidence="1" type="ORF">N7472_008592</name>
</gene>
<proteinExistence type="predicted"/>
<dbReference type="EMBL" id="JAPQKP010000005">
    <property type="protein sequence ID" value="KAJ5189578.1"/>
    <property type="molecule type" value="Genomic_DNA"/>
</dbReference>
<comment type="caution">
    <text evidence="1">The sequence shown here is derived from an EMBL/GenBank/DDBJ whole genome shotgun (WGS) entry which is preliminary data.</text>
</comment>
<sequence length="248" mass="27325">MATNGEYPERAPPPCPDWVFSNTSDTHVAKDRCWFGADYIPLSSHVTDMAGGSAEVIGIGTVNLTTMSSPTETNADLHSSLHLKNVLHAPGMICNIIGGPMMEDYAVSCGPSSSDNSGQIMNKYGRTVAYFKPINPGPKLYLVQLAEPPSGYQFGISSLDPNGLYMIHAFWSHIERQRFASLKACGLTQASGVEPLTLSEKIWFRRRHMSQDGILIAYGLNKNRKEHQEEARAIMRILKSHAEIETID</sequence>